<evidence type="ECO:0000313" key="1">
    <source>
        <dbReference type="EMBL" id="KAF9572499.1"/>
    </source>
</evidence>
<proteinExistence type="predicted"/>
<keyword evidence="2" id="KW-1185">Reference proteome</keyword>
<sequence length="156" mass="17324">ETIHAINRQASGSFDCICGESTKVLTSIKRHAENCLKLHQFLGSNLKIDLVSTAEDKNKENEDSTLVVGFVDESLGTSAQIRDLQRIAQDLNMQLQLLSSTINNLLTPQFKGQKNILGQLEVVYQRSRVTQDEAIAALQGDVDDIKAKLDLQKDKK</sequence>
<reference evidence="1" key="1">
    <citation type="journal article" date="2020" name="Fungal Divers.">
        <title>Resolving the Mortierellaceae phylogeny through synthesis of multi-gene phylogenetics and phylogenomics.</title>
        <authorList>
            <person name="Vandepol N."/>
            <person name="Liber J."/>
            <person name="Desiro A."/>
            <person name="Na H."/>
            <person name="Kennedy M."/>
            <person name="Barry K."/>
            <person name="Grigoriev I.V."/>
            <person name="Miller A.N."/>
            <person name="O'Donnell K."/>
            <person name="Stajich J.E."/>
            <person name="Bonito G."/>
        </authorList>
    </citation>
    <scope>NUCLEOTIDE SEQUENCE</scope>
    <source>
        <strain evidence="1">KOD1015</strain>
    </source>
</reference>
<name>A0A9P6K9L7_9FUNG</name>
<dbReference type="Proteomes" id="UP000780801">
    <property type="component" value="Unassembled WGS sequence"/>
</dbReference>
<organism evidence="1 2">
    <name type="scientific">Lunasporangiospora selenospora</name>
    <dbReference type="NCBI Taxonomy" id="979761"/>
    <lineage>
        <taxon>Eukaryota</taxon>
        <taxon>Fungi</taxon>
        <taxon>Fungi incertae sedis</taxon>
        <taxon>Mucoromycota</taxon>
        <taxon>Mortierellomycotina</taxon>
        <taxon>Mortierellomycetes</taxon>
        <taxon>Mortierellales</taxon>
        <taxon>Mortierellaceae</taxon>
        <taxon>Lunasporangiospora</taxon>
    </lineage>
</organism>
<feature type="non-terminal residue" evidence="1">
    <location>
        <position position="1"/>
    </location>
</feature>
<evidence type="ECO:0000313" key="2">
    <source>
        <dbReference type="Proteomes" id="UP000780801"/>
    </source>
</evidence>
<accession>A0A9P6K9L7</accession>
<dbReference type="AlphaFoldDB" id="A0A9P6K9L7"/>
<dbReference type="EMBL" id="JAABOA010005895">
    <property type="protein sequence ID" value="KAF9572499.1"/>
    <property type="molecule type" value="Genomic_DNA"/>
</dbReference>
<comment type="caution">
    <text evidence="1">The sequence shown here is derived from an EMBL/GenBank/DDBJ whole genome shotgun (WGS) entry which is preliminary data.</text>
</comment>
<protein>
    <submittedName>
        <fullName evidence="1">Uncharacterized protein</fullName>
    </submittedName>
</protein>
<gene>
    <name evidence="1" type="ORF">BGW38_008514</name>
</gene>